<dbReference type="InterPro" id="IPR002104">
    <property type="entry name" value="Integrase_catalytic"/>
</dbReference>
<dbReference type="PANTHER" id="PTHR30349">
    <property type="entry name" value="PHAGE INTEGRASE-RELATED"/>
    <property type="match status" value="1"/>
</dbReference>
<dbReference type="PANTHER" id="PTHR30349:SF64">
    <property type="entry name" value="PROPHAGE INTEGRASE INTD-RELATED"/>
    <property type="match status" value="1"/>
</dbReference>
<comment type="caution">
    <text evidence="3">The sequence shown here is derived from an EMBL/GenBank/DDBJ whole genome shotgun (WGS) entry which is preliminary data.</text>
</comment>
<feature type="domain" description="Tyr recombinase" evidence="2">
    <location>
        <begin position="1"/>
        <end position="169"/>
    </location>
</feature>
<name>A0A150F8B1_9BACI</name>
<evidence type="ECO:0000313" key="4">
    <source>
        <dbReference type="Proteomes" id="UP000075430"/>
    </source>
</evidence>
<protein>
    <recommendedName>
        <fullName evidence="2">Tyr recombinase domain-containing protein</fullName>
    </recommendedName>
</protein>
<proteinExistence type="predicted"/>
<keyword evidence="4" id="KW-1185">Reference proteome</keyword>
<evidence type="ECO:0000313" key="3">
    <source>
        <dbReference type="EMBL" id="KXZ18944.1"/>
    </source>
</evidence>
<dbReference type="AlphaFoldDB" id="A0A150F8B1"/>
<dbReference type="Gene3D" id="1.10.443.10">
    <property type="entry name" value="Intergrase catalytic core"/>
    <property type="match status" value="1"/>
</dbReference>
<reference evidence="4" key="1">
    <citation type="submission" date="2016-02" db="EMBL/GenBank/DDBJ databases">
        <authorList>
            <person name="Dunlap C."/>
        </authorList>
    </citation>
    <scope>NUCLEOTIDE SEQUENCE [LARGE SCALE GENOMIC DNA]</scope>
    <source>
        <strain evidence="4">NRRL B-41092</strain>
    </source>
</reference>
<dbReference type="SUPFAM" id="SSF56349">
    <property type="entry name" value="DNA breaking-rejoining enzymes"/>
    <property type="match status" value="1"/>
</dbReference>
<dbReference type="Proteomes" id="UP000075430">
    <property type="component" value="Unassembled WGS sequence"/>
</dbReference>
<evidence type="ECO:0000256" key="1">
    <source>
        <dbReference type="ARBA" id="ARBA00023172"/>
    </source>
</evidence>
<dbReference type="STRING" id="1793963.AXI58_16490"/>
<dbReference type="GO" id="GO:0003677">
    <property type="term" value="F:DNA binding"/>
    <property type="evidence" value="ECO:0007669"/>
    <property type="project" value="InterPro"/>
</dbReference>
<dbReference type="PROSITE" id="PS51898">
    <property type="entry name" value="TYR_RECOMBINASE"/>
    <property type="match status" value="1"/>
</dbReference>
<gene>
    <name evidence="3" type="ORF">AXI58_16490</name>
</gene>
<dbReference type="CDD" id="cd01189">
    <property type="entry name" value="INT_ICEBs1_C_like"/>
    <property type="match status" value="1"/>
</dbReference>
<dbReference type="GO" id="GO:0015074">
    <property type="term" value="P:DNA integration"/>
    <property type="evidence" value="ECO:0007669"/>
    <property type="project" value="InterPro"/>
</dbReference>
<dbReference type="EMBL" id="LSBA01000016">
    <property type="protein sequence ID" value="KXZ18944.1"/>
    <property type="molecule type" value="Genomic_DNA"/>
</dbReference>
<organism evidence="3 4">
    <name type="scientific">Bacillus nakamurai</name>
    <dbReference type="NCBI Taxonomy" id="1793963"/>
    <lineage>
        <taxon>Bacteria</taxon>
        <taxon>Bacillati</taxon>
        <taxon>Bacillota</taxon>
        <taxon>Bacilli</taxon>
        <taxon>Bacillales</taxon>
        <taxon>Bacillaceae</taxon>
        <taxon>Bacillus</taxon>
    </lineage>
</organism>
<sequence length="176" mass="19727">MLFIPDVQGELLGLRWKDIDFDNGKISIRQVMSHDAKELCSGAKTAAGNRTIDLSDKTVDKLLEHKKLIEREKENNKAVYKDKDLVFCTPLGTPVNPSNIRNRIMNPLIEKAGVTKIRFHDLRHTHANILLLAGAPVKAVSERLGHSNIKITLETYSHVLPTTQKEIANQLDSLLS</sequence>
<dbReference type="InterPro" id="IPR013762">
    <property type="entry name" value="Integrase-like_cat_sf"/>
</dbReference>
<dbReference type="InterPro" id="IPR011010">
    <property type="entry name" value="DNA_brk_join_enz"/>
</dbReference>
<evidence type="ECO:0000259" key="2">
    <source>
        <dbReference type="PROSITE" id="PS51898"/>
    </source>
</evidence>
<dbReference type="InterPro" id="IPR050090">
    <property type="entry name" value="Tyrosine_recombinase_XerCD"/>
</dbReference>
<accession>A0A150F8B1</accession>
<dbReference type="Pfam" id="PF00589">
    <property type="entry name" value="Phage_integrase"/>
    <property type="match status" value="1"/>
</dbReference>
<keyword evidence="1" id="KW-0233">DNA recombination</keyword>
<dbReference type="GO" id="GO:0006310">
    <property type="term" value="P:DNA recombination"/>
    <property type="evidence" value="ECO:0007669"/>
    <property type="project" value="UniProtKB-KW"/>
</dbReference>